<feature type="chain" id="PRO_5013781031" evidence="1">
    <location>
        <begin position="21"/>
        <end position="266"/>
    </location>
</feature>
<dbReference type="Proteomes" id="UP000242474">
    <property type="component" value="Unassembled WGS sequence"/>
</dbReference>
<feature type="signal peptide" evidence="1">
    <location>
        <begin position="1"/>
        <end position="20"/>
    </location>
</feature>
<keyword evidence="1" id="KW-0732">Signal</keyword>
<protein>
    <submittedName>
        <fullName evidence="2">Uncharacterized protein</fullName>
    </submittedName>
</protein>
<evidence type="ECO:0000313" key="3">
    <source>
        <dbReference type="Proteomes" id="UP000242474"/>
    </source>
</evidence>
<evidence type="ECO:0000313" key="2">
    <source>
        <dbReference type="EMBL" id="PIA12549.1"/>
    </source>
</evidence>
<gene>
    <name evidence="2" type="ORF">COEREDRAFT_90184</name>
</gene>
<dbReference type="AlphaFoldDB" id="A0A2G5B0L0"/>
<organism evidence="2 3">
    <name type="scientific">Coemansia reversa (strain ATCC 12441 / NRRL 1564)</name>
    <dbReference type="NCBI Taxonomy" id="763665"/>
    <lineage>
        <taxon>Eukaryota</taxon>
        <taxon>Fungi</taxon>
        <taxon>Fungi incertae sedis</taxon>
        <taxon>Zoopagomycota</taxon>
        <taxon>Kickxellomycotina</taxon>
        <taxon>Kickxellomycetes</taxon>
        <taxon>Kickxellales</taxon>
        <taxon>Kickxellaceae</taxon>
        <taxon>Coemansia</taxon>
    </lineage>
</organism>
<keyword evidence="3" id="KW-1185">Reference proteome</keyword>
<reference evidence="2 3" key="1">
    <citation type="journal article" date="2015" name="Genome Biol. Evol.">
        <title>Phylogenomic analyses indicate that early fungi evolved digesting cell walls of algal ancestors of land plants.</title>
        <authorList>
            <person name="Chang Y."/>
            <person name="Wang S."/>
            <person name="Sekimoto S."/>
            <person name="Aerts A.L."/>
            <person name="Choi C."/>
            <person name="Clum A."/>
            <person name="LaButti K.M."/>
            <person name="Lindquist E.A."/>
            <person name="Yee Ngan C."/>
            <person name="Ohm R.A."/>
            <person name="Salamov A.A."/>
            <person name="Grigoriev I.V."/>
            <person name="Spatafora J.W."/>
            <person name="Berbee M.L."/>
        </authorList>
    </citation>
    <scope>NUCLEOTIDE SEQUENCE [LARGE SCALE GENOMIC DNA]</scope>
    <source>
        <strain evidence="2 3">NRRL 1564</strain>
    </source>
</reference>
<evidence type="ECO:0000256" key="1">
    <source>
        <dbReference type="SAM" id="SignalP"/>
    </source>
</evidence>
<accession>A0A2G5B0L0</accession>
<proteinExistence type="predicted"/>
<sequence>MYVLILIQVVSAFLLNGINAISIEQFNNEYSRLRSNFYDGTQSPIIDIISNANNGKEDPHVDFSTPCSCLAKEWGANLTEIQYYDGPTYNLEQRYECPTDAGKNCVIEIEIKTKSENIVNWGMEVGVESSIGSKLNIFPKVTGSYNRNSKNSEVREYSRKEKVALKPGAYCQYKAKPIMHKGIIHVWSRNLCYSLGIFTGFRCEYNGNFGYESNSRNYNQPLSINNVIQQTIACVDLERGPQGNFTTLRPGNNPKITLVIQEGPSQ</sequence>
<name>A0A2G5B0L0_COERN</name>
<dbReference type="EMBL" id="KZ303669">
    <property type="protein sequence ID" value="PIA12549.1"/>
    <property type="molecule type" value="Genomic_DNA"/>
</dbReference>